<gene>
    <name evidence="2" type="ORF">A4X13_0g3576</name>
</gene>
<evidence type="ECO:0000313" key="3">
    <source>
        <dbReference type="Proteomes" id="UP000077521"/>
    </source>
</evidence>
<feature type="region of interest" description="Disordered" evidence="1">
    <location>
        <begin position="288"/>
        <end position="315"/>
    </location>
</feature>
<comment type="caution">
    <text evidence="2">The sequence shown here is derived from an EMBL/GenBank/DDBJ whole genome shotgun (WGS) entry which is preliminary data.</text>
</comment>
<feature type="compositionally biased region" description="Low complexity" evidence="1">
    <location>
        <begin position="86"/>
        <end position="97"/>
    </location>
</feature>
<evidence type="ECO:0000313" key="2">
    <source>
        <dbReference type="EMBL" id="KAE8254010.1"/>
    </source>
</evidence>
<proteinExistence type="predicted"/>
<name>A0A177TN25_9BASI</name>
<feature type="region of interest" description="Disordered" evidence="1">
    <location>
        <begin position="430"/>
        <end position="454"/>
    </location>
</feature>
<evidence type="ECO:0000256" key="1">
    <source>
        <dbReference type="SAM" id="MobiDB-lite"/>
    </source>
</evidence>
<dbReference type="AlphaFoldDB" id="A0A177TN25"/>
<protein>
    <submittedName>
        <fullName evidence="2">Uncharacterized protein</fullName>
    </submittedName>
</protein>
<reference evidence="2" key="1">
    <citation type="submission" date="2016-04" db="EMBL/GenBank/DDBJ databases">
        <authorList>
            <person name="Nguyen H.D."/>
            <person name="Samba Siva P."/>
            <person name="Cullis J."/>
            <person name="Levesque C.A."/>
            <person name="Hambleton S."/>
        </authorList>
    </citation>
    <scope>NUCLEOTIDE SEQUENCE</scope>
    <source>
        <strain evidence="2">DAOMC 236416</strain>
    </source>
</reference>
<dbReference type="Proteomes" id="UP000077521">
    <property type="component" value="Unassembled WGS sequence"/>
</dbReference>
<feature type="compositionally biased region" description="Low complexity" evidence="1">
    <location>
        <begin position="35"/>
        <end position="44"/>
    </location>
</feature>
<feature type="compositionally biased region" description="Polar residues" evidence="1">
    <location>
        <begin position="560"/>
        <end position="571"/>
    </location>
</feature>
<feature type="compositionally biased region" description="Basic and acidic residues" evidence="1">
    <location>
        <begin position="605"/>
        <end position="621"/>
    </location>
</feature>
<dbReference type="EMBL" id="LWDF02000206">
    <property type="protein sequence ID" value="KAE8254010.1"/>
    <property type="molecule type" value="Genomic_DNA"/>
</dbReference>
<feature type="region of interest" description="Disordered" evidence="1">
    <location>
        <begin position="22"/>
        <end position="105"/>
    </location>
</feature>
<reference evidence="2" key="2">
    <citation type="journal article" date="2019" name="IMA Fungus">
        <title>Genome sequencing and comparison of five Tilletia species to identify candidate genes for the detection of regulated species infecting wheat.</title>
        <authorList>
            <person name="Nguyen H.D.T."/>
            <person name="Sultana T."/>
            <person name="Kesanakurti P."/>
            <person name="Hambleton S."/>
        </authorList>
    </citation>
    <scope>NUCLEOTIDE SEQUENCE</scope>
    <source>
        <strain evidence="2">DAOMC 236416</strain>
    </source>
</reference>
<sequence>MKLLTALQSQWYAHFLASGPPLPPSADDGTNNKDSSLSNSAGRRSGSRARTRLLSLPAVMSQSARTRSEPVCGTTVPPADCCVVRSSAPSSSQDTPSKGSGEDEVRRDIVFEIQRPPWRLSFPQPSVLQPQIPELVQSPAQITLPSATVESTPSTSPVMTLAPQVNRVEERYPPLETPSSLSSVPPPVVMGLNPLSKQFAETVSEVPSLYVGEGERPLSLRELEDLKQQRRDGPGIETLPVVAPDVALGPPLKLGSTPAIEVEVSQKVTVRANSVCTLPDLRSLTASAGQPSDLAGYKAASRRQGSGGSVGRNSNNVRFIVPVGQQVQPGVGEQQLPMPSFTRPTSPLLVFPRAQSPRPSLAEGPRSLTPPPNVINQIRTGSQRVRKGSNASVSSMGSNATHHTTQPTFHRPVAISAAYQPMHLGQIPSSPLSRSHMLSVDRPGSTPFPTAATSRAYPYDPRAMPNPYFPPASPVLYRPGSPLAASNLPSTPTRAEIYWPKPHVLPQVDLPIPSPLHLNMPAGPYHSPPSTNRGLGAMDGRPWPPGSPTASPFYPRTFGHSRSASEASHGTYQARPASPFTLNGSNWGSGGFQQAQQAGTYSRRGGLDELGRRTGNAERRSSVSSASSSKTGASGGSPVAQFFRRSPPKFGPARFTSTVPSPVRQKHHDNKENATQTPP</sequence>
<feature type="compositionally biased region" description="Low complexity" evidence="1">
    <location>
        <begin position="622"/>
        <end position="632"/>
    </location>
</feature>
<feature type="region of interest" description="Disordered" evidence="1">
    <location>
        <begin position="355"/>
        <end position="407"/>
    </location>
</feature>
<keyword evidence="3" id="KW-1185">Reference proteome</keyword>
<feature type="compositionally biased region" description="Polar residues" evidence="1">
    <location>
        <begin position="374"/>
        <end position="407"/>
    </location>
</feature>
<organism evidence="2 3">
    <name type="scientific">Tilletia indica</name>
    <dbReference type="NCBI Taxonomy" id="43049"/>
    <lineage>
        <taxon>Eukaryota</taxon>
        <taxon>Fungi</taxon>
        <taxon>Dikarya</taxon>
        <taxon>Basidiomycota</taxon>
        <taxon>Ustilaginomycotina</taxon>
        <taxon>Exobasidiomycetes</taxon>
        <taxon>Tilletiales</taxon>
        <taxon>Tilletiaceae</taxon>
        <taxon>Tilletia</taxon>
    </lineage>
</organism>
<feature type="region of interest" description="Disordered" evidence="1">
    <location>
        <begin position="526"/>
        <end position="679"/>
    </location>
</feature>
<accession>A0A177TN25</accession>